<accession>A0A542YRB6</accession>
<evidence type="ECO:0008006" key="3">
    <source>
        <dbReference type="Google" id="ProtNLM"/>
    </source>
</evidence>
<keyword evidence="2" id="KW-1185">Reference proteome</keyword>
<gene>
    <name evidence="1" type="ORF">FB467_1742</name>
</gene>
<protein>
    <recommendedName>
        <fullName evidence="3">Peptidase MA superfamily protein</fullName>
    </recommendedName>
</protein>
<dbReference type="EMBL" id="VFOP01000001">
    <property type="protein sequence ID" value="TQL50629.1"/>
    <property type="molecule type" value="Genomic_DNA"/>
</dbReference>
<proteinExistence type="predicted"/>
<comment type="caution">
    <text evidence="1">The sequence shown here is derived from an EMBL/GenBank/DDBJ whole genome shotgun (WGS) entry which is preliminary data.</text>
</comment>
<evidence type="ECO:0000313" key="1">
    <source>
        <dbReference type="EMBL" id="TQL50629.1"/>
    </source>
</evidence>
<dbReference type="Proteomes" id="UP000319516">
    <property type="component" value="Unassembled WGS sequence"/>
</dbReference>
<organism evidence="1 2">
    <name type="scientific">Ornithinicoccus hortensis</name>
    <dbReference type="NCBI Taxonomy" id="82346"/>
    <lineage>
        <taxon>Bacteria</taxon>
        <taxon>Bacillati</taxon>
        <taxon>Actinomycetota</taxon>
        <taxon>Actinomycetes</taxon>
        <taxon>Micrococcales</taxon>
        <taxon>Intrasporangiaceae</taxon>
        <taxon>Ornithinicoccus</taxon>
    </lineage>
</organism>
<evidence type="ECO:0000313" key="2">
    <source>
        <dbReference type="Proteomes" id="UP000319516"/>
    </source>
</evidence>
<name>A0A542YRB6_9MICO</name>
<dbReference type="AlphaFoldDB" id="A0A542YRB6"/>
<sequence>MDNPSTEVESTDQVVVESRVGPARTSAYEDMAVLALAEVEGLWGSGAVARPVRLVLPADGAAFAGLTGHAEDESEVPASTVGSGPRARVVIHPDAWDRLSPAGRQAVLTHEVTHLAMQGDGPVPGWFGEGLAEYTAHRRSTLSPQEIAGSALDAVRQGSLPTGWPGAVPATGGTGGQWQGYATAWLACLYIAREYSEDDLVTLYRTVQDGRSWEQAVPAVLGVSDEELLTGWQHWLTDLVARS</sequence>
<reference evidence="1 2" key="1">
    <citation type="submission" date="2019-06" db="EMBL/GenBank/DDBJ databases">
        <title>Sequencing the genomes of 1000 actinobacteria strains.</title>
        <authorList>
            <person name="Klenk H.-P."/>
        </authorList>
    </citation>
    <scope>NUCLEOTIDE SEQUENCE [LARGE SCALE GENOMIC DNA]</scope>
    <source>
        <strain evidence="1 2">DSM 12335</strain>
    </source>
</reference>